<proteinExistence type="predicted"/>
<reference evidence="2 3" key="1">
    <citation type="submission" date="2024-10" db="EMBL/GenBank/DDBJ databases">
        <authorList>
            <person name="Yang X.-N."/>
        </authorList>
    </citation>
    <scope>NUCLEOTIDE SEQUENCE [LARGE SCALE GENOMIC DNA]</scope>
    <source>
        <strain evidence="2 3">CAU 1059</strain>
    </source>
</reference>
<dbReference type="EMBL" id="JBIHMM010000003">
    <property type="protein sequence ID" value="MFH0254345.1"/>
    <property type="molecule type" value="Genomic_DNA"/>
</dbReference>
<name>A0ABW7I824_9RHOB</name>
<dbReference type="RefSeq" id="WP_377171414.1">
    <property type="nucleotide sequence ID" value="NZ_JBHTJC010000003.1"/>
</dbReference>
<feature type="region of interest" description="Disordered" evidence="1">
    <location>
        <begin position="316"/>
        <end position="346"/>
    </location>
</feature>
<gene>
    <name evidence="2" type="ORF">ACGRVM_10605</name>
</gene>
<dbReference type="Gene3D" id="3.40.50.1820">
    <property type="entry name" value="alpha/beta hydrolase"/>
    <property type="match status" value="1"/>
</dbReference>
<evidence type="ECO:0000313" key="2">
    <source>
        <dbReference type="EMBL" id="MFH0254345.1"/>
    </source>
</evidence>
<protein>
    <submittedName>
        <fullName evidence="2">Glycosyltransferase family 2 protein</fullName>
    </submittedName>
</protein>
<feature type="compositionally biased region" description="Basic residues" evidence="1">
    <location>
        <begin position="331"/>
        <end position="344"/>
    </location>
</feature>
<dbReference type="Pfam" id="PF13704">
    <property type="entry name" value="Glyco_tranf_2_4"/>
    <property type="match status" value="1"/>
</dbReference>
<keyword evidence="3" id="KW-1185">Reference proteome</keyword>
<accession>A0ABW7I824</accession>
<evidence type="ECO:0000256" key="1">
    <source>
        <dbReference type="SAM" id="MobiDB-lite"/>
    </source>
</evidence>
<comment type="caution">
    <text evidence="2">The sequence shown here is derived from an EMBL/GenBank/DDBJ whole genome shotgun (WGS) entry which is preliminary data.</text>
</comment>
<sequence>MADQDDNDGLDEVSETPRWLDDLRPGAEGEGFFEKNLRHSLMFVKRPSDRLLVTFDNLSNVNDESVLREPWAYKFAADNGFSHLGVMAHVSDWYRDADLIQRFEALVAQGLFEGYERVVFAGVSMGGYASLVFSSLVPGAHVVAINPQSTLDPELVPWETRYENGQRQDWTLPLGDAAALTKGAGRVNIFYDPYFELDRKHVERFEGDNIRVFNCWFSNHKTAVFLRKIGALKPVMTHCIMDELTAPDFYSLYRERRSLPWYRGAVSSYFRDKGREGLADEFDKAFRKRLRRAKRKAAEVQAAEVQAAEVVAAKAAGKAPEPPVAEEEARRPRKGSHAKIKRAKVPTDGTMARIRAPENAGKKVPAKGFGLKNVIVTTMKNEGPFMLEWVAYNRMIGFTDILIYTNDCADGTDLIAKRLEELGLAQHRQNPLREGVSPQRTALRDSSRQPVVKEADWLLCADCDEFLNIRVGSGRLDDLYAAVGDADGISVCWKLFGNSGRIEYSEDLVIDQFDRGLGETEYPNFRSLGMKTLVRNNDRFAKLRVHRPLYHLDRGDIAWVDGAGKPMPDLYLDHGWKASGGFGHDYVRLHHYAVRSVDSFLVKRDRGRTNHVDDDQGISYWSNMNFNTQTDTSLRARVPALRKQLAAMMRDPELARLHREAVTWHRAKIAELRQREGWDAFRNAIIEINAAPQMQDS</sequence>
<evidence type="ECO:0000313" key="3">
    <source>
        <dbReference type="Proteomes" id="UP001607157"/>
    </source>
</evidence>
<dbReference type="Proteomes" id="UP001607157">
    <property type="component" value="Unassembled WGS sequence"/>
</dbReference>
<dbReference type="InterPro" id="IPR029058">
    <property type="entry name" value="AB_hydrolase_fold"/>
</dbReference>
<organism evidence="2 3">
    <name type="scientific">Roseovarius aquimarinus</name>
    <dbReference type="NCBI Taxonomy" id="1229156"/>
    <lineage>
        <taxon>Bacteria</taxon>
        <taxon>Pseudomonadati</taxon>
        <taxon>Pseudomonadota</taxon>
        <taxon>Alphaproteobacteria</taxon>
        <taxon>Rhodobacterales</taxon>
        <taxon>Roseobacteraceae</taxon>
        <taxon>Roseovarius</taxon>
    </lineage>
</organism>
<dbReference type="SUPFAM" id="SSF53474">
    <property type="entry name" value="alpha/beta-Hydrolases"/>
    <property type="match status" value="1"/>
</dbReference>